<evidence type="ECO:0000313" key="3">
    <source>
        <dbReference type="Proteomes" id="UP001229421"/>
    </source>
</evidence>
<evidence type="ECO:0000256" key="1">
    <source>
        <dbReference type="SAM" id="MobiDB-lite"/>
    </source>
</evidence>
<gene>
    <name evidence="2" type="ORF">QVD17_19695</name>
</gene>
<accession>A0AAD8NXJ0</accession>
<dbReference type="AlphaFoldDB" id="A0AAD8NXJ0"/>
<evidence type="ECO:0000313" key="2">
    <source>
        <dbReference type="EMBL" id="KAK1424366.1"/>
    </source>
</evidence>
<name>A0AAD8NXJ0_TARER</name>
<proteinExistence type="predicted"/>
<protein>
    <submittedName>
        <fullName evidence="2">Uncharacterized protein</fullName>
    </submittedName>
</protein>
<feature type="region of interest" description="Disordered" evidence="1">
    <location>
        <begin position="1"/>
        <end position="28"/>
    </location>
</feature>
<keyword evidence="3" id="KW-1185">Reference proteome</keyword>
<comment type="caution">
    <text evidence="2">The sequence shown here is derived from an EMBL/GenBank/DDBJ whole genome shotgun (WGS) entry which is preliminary data.</text>
</comment>
<dbReference type="Proteomes" id="UP001229421">
    <property type="component" value="Unassembled WGS sequence"/>
</dbReference>
<sequence>MTDDGSGKEPPPSSGQTKSAVALEKTTLSKSTPLTTVVRLGADGMRGVNDHVFIDEGGDSKDDSLRDYVITPEFVRKNQGVLRSQLDSLQRKERMEEVRSRLKQSQRLREKAPVPIPKRTDQKEICSYTKYKHTREKHKDSYSPYKGNGSYSGSYSDFPRFNFTPLTKTPSEILSTEREKISFVKPLPRKTKMKGNLNEYFISLGQGYKKGGESGKEKNSDKSMEIEYVDMIRKRETIGGELERLVKSHSSVLEWLQVSIAFVYVGEGNGQHTKLNITADIAGYKIARIHGDGGSGPEVIHEYYFNRLKREVRDGLVEDSVELV</sequence>
<reference evidence="2" key="1">
    <citation type="journal article" date="2023" name="bioRxiv">
        <title>Improved chromosome-level genome assembly for marigold (Tagetes erecta).</title>
        <authorList>
            <person name="Jiang F."/>
            <person name="Yuan L."/>
            <person name="Wang S."/>
            <person name="Wang H."/>
            <person name="Xu D."/>
            <person name="Wang A."/>
            <person name="Fan W."/>
        </authorList>
    </citation>
    <scope>NUCLEOTIDE SEQUENCE</scope>
    <source>
        <strain evidence="2">WSJ</strain>
        <tissue evidence="2">Leaf</tissue>
    </source>
</reference>
<dbReference type="EMBL" id="JAUHHV010000005">
    <property type="protein sequence ID" value="KAK1424366.1"/>
    <property type="molecule type" value="Genomic_DNA"/>
</dbReference>
<organism evidence="2 3">
    <name type="scientific">Tagetes erecta</name>
    <name type="common">African marigold</name>
    <dbReference type="NCBI Taxonomy" id="13708"/>
    <lineage>
        <taxon>Eukaryota</taxon>
        <taxon>Viridiplantae</taxon>
        <taxon>Streptophyta</taxon>
        <taxon>Embryophyta</taxon>
        <taxon>Tracheophyta</taxon>
        <taxon>Spermatophyta</taxon>
        <taxon>Magnoliopsida</taxon>
        <taxon>eudicotyledons</taxon>
        <taxon>Gunneridae</taxon>
        <taxon>Pentapetalae</taxon>
        <taxon>asterids</taxon>
        <taxon>campanulids</taxon>
        <taxon>Asterales</taxon>
        <taxon>Asteraceae</taxon>
        <taxon>Asteroideae</taxon>
        <taxon>Heliantheae alliance</taxon>
        <taxon>Tageteae</taxon>
        <taxon>Tagetes</taxon>
    </lineage>
</organism>